<dbReference type="InterPro" id="IPR019324">
    <property type="entry name" value="MPP6"/>
</dbReference>
<dbReference type="PANTHER" id="PTHR13582:SF0">
    <property type="entry name" value="M-PHASE PHOSPHOPROTEIN 6"/>
    <property type="match status" value="1"/>
</dbReference>
<keyword evidence="3" id="KW-1185">Reference proteome</keyword>
<name>A0A9W8CI98_9FUNG</name>
<feature type="compositionally biased region" description="Basic residues" evidence="1">
    <location>
        <begin position="92"/>
        <end position="101"/>
    </location>
</feature>
<feature type="compositionally biased region" description="Basic and acidic residues" evidence="1">
    <location>
        <begin position="122"/>
        <end position="135"/>
    </location>
</feature>
<dbReference type="GO" id="GO:0000460">
    <property type="term" value="P:maturation of 5.8S rRNA"/>
    <property type="evidence" value="ECO:0007669"/>
    <property type="project" value="TreeGrafter"/>
</dbReference>
<evidence type="ECO:0008006" key="4">
    <source>
        <dbReference type="Google" id="ProtNLM"/>
    </source>
</evidence>
<organism evidence="2 3">
    <name type="scientific">Coemansia asiatica</name>
    <dbReference type="NCBI Taxonomy" id="1052880"/>
    <lineage>
        <taxon>Eukaryota</taxon>
        <taxon>Fungi</taxon>
        <taxon>Fungi incertae sedis</taxon>
        <taxon>Zoopagomycota</taxon>
        <taxon>Kickxellomycotina</taxon>
        <taxon>Kickxellomycetes</taxon>
        <taxon>Kickxellales</taxon>
        <taxon>Kickxellaceae</taxon>
        <taxon>Coemansia</taxon>
    </lineage>
</organism>
<evidence type="ECO:0000313" key="2">
    <source>
        <dbReference type="EMBL" id="KAJ1645024.1"/>
    </source>
</evidence>
<evidence type="ECO:0000313" key="3">
    <source>
        <dbReference type="Proteomes" id="UP001145021"/>
    </source>
</evidence>
<reference evidence="2" key="1">
    <citation type="submission" date="2022-07" db="EMBL/GenBank/DDBJ databases">
        <title>Phylogenomic reconstructions and comparative analyses of Kickxellomycotina fungi.</title>
        <authorList>
            <person name="Reynolds N.K."/>
            <person name="Stajich J.E."/>
            <person name="Barry K."/>
            <person name="Grigoriev I.V."/>
            <person name="Crous P."/>
            <person name="Smith M.E."/>
        </authorList>
    </citation>
    <scope>NUCLEOTIDE SEQUENCE</scope>
    <source>
        <strain evidence="2">NBRC 105413</strain>
    </source>
</reference>
<gene>
    <name evidence="2" type="ORF">LPJ64_003356</name>
</gene>
<comment type="caution">
    <text evidence="2">The sequence shown here is derived from an EMBL/GenBank/DDBJ whole genome shotgun (WGS) entry which is preliminary data.</text>
</comment>
<feature type="compositionally biased region" description="Basic and acidic residues" evidence="1">
    <location>
        <begin position="102"/>
        <end position="116"/>
    </location>
</feature>
<accession>A0A9W8CI98</accession>
<feature type="region of interest" description="Disordered" evidence="1">
    <location>
        <begin position="81"/>
        <end position="169"/>
    </location>
</feature>
<dbReference type="PANTHER" id="PTHR13582">
    <property type="entry name" value="M-PHASE PHOSPHOPROTEIN 6"/>
    <property type="match status" value="1"/>
</dbReference>
<evidence type="ECO:0000256" key="1">
    <source>
        <dbReference type="SAM" id="MobiDB-lite"/>
    </source>
</evidence>
<protein>
    <recommendedName>
        <fullName evidence="4">M-phase phosphoprotein 6</fullName>
    </recommendedName>
</protein>
<dbReference type="EMBL" id="JANBOH010000128">
    <property type="protein sequence ID" value="KAJ1645024.1"/>
    <property type="molecule type" value="Genomic_DNA"/>
</dbReference>
<dbReference type="Pfam" id="PF10175">
    <property type="entry name" value="MPP6"/>
    <property type="match status" value="1"/>
</dbReference>
<dbReference type="Proteomes" id="UP001145021">
    <property type="component" value="Unassembled WGS sequence"/>
</dbReference>
<dbReference type="AlphaFoldDB" id="A0A9W8CI98"/>
<feature type="compositionally biased region" description="Basic residues" evidence="1">
    <location>
        <begin position="159"/>
        <end position="169"/>
    </location>
</feature>
<feature type="region of interest" description="Disordered" evidence="1">
    <location>
        <begin position="1"/>
        <end position="33"/>
    </location>
</feature>
<proteinExistence type="predicted"/>
<sequence length="169" mass="19457">MSSPENAMPDGGTEDKGLSSKLQSMKFMKRSAEQAKLEAENKLERKIISDSHWRATYSSSDVPEERLKTRVVYESSYLKMPQTDSSSVNRGIGRRSFRSFNKKTDQVNEEVEKTIRAEQMSEEEKRTEEEDRKMAEALAKTKASRARAVPTSLREQNQQHKRRRPSGKK</sequence>